<dbReference type="PANTHER" id="PTHR11538">
    <property type="entry name" value="PHENYLALANYL-TRNA SYNTHETASE"/>
    <property type="match status" value="1"/>
</dbReference>
<evidence type="ECO:0000256" key="7">
    <source>
        <dbReference type="ARBA" id="ARBA00022598"/>
    </source>
</evidence>
<dbReference type="Proteomes" id="UP001153636">
    <property type="component" value="Chromosome 7"/>
</dbReference>
<comment type="similarity">
    <text evidence="3">Belongs to the class-II aminoacyl-tRNA synthetase family. Phe-tRNA synthetase alpha subunit type 2 subfamily.</text>
</comment>
<protein>
    <recommendedName>
        <fullName evidence="5">phenylalanine--tRNA ligase</fullName>
        <ecNumber evidence="5">6.1.1.20</ecNumber>
    </recommendedName>
    <alternativeName>
        <fullName evidence="14">Phenylalanyl-tRNA synthetase alpha subunit</fullName>
    </alternativeName>
</protein>
<dbReference type="Gene3D" id="1.10.10.2320">
    <property type="match status" value="1"/>
</dbReference>
<dbReference type="GO" id="GO:0046872">
    <property type="term" value="F:metal ion binding"/>
    <property type="evidence" value="ECO:0007669"/>
    <property type="project" value="UniProtKB-KW"/>
</dbReference>
<dbReference type="InterPro" id="IPR006195">
    <property type="entry name" value="aa-tRNA-synth_II"/>
</dbReference>
<evidence type="ECO:0000256" key="9">
    <source>
        <dbReference type="ARBA" id="ARBA00022741"/>
    </source>
</evidence>
<dbReference type="GO" id="GO:0009328">
    <property type="term" value="C:phenylalanine-tRNA ligase complex"/>
    <property type="evidence" value="ECO:0007669"/>
    <property type="project" value="TreeGrafter"/>
</dbReference>
<dbReference type="GO" id="GO:0005524">
    <property type="term" value="F:ATP binding"/>
    <property type="evidence" value="ECO:0007669"/>
    <property type="project" value="UniProtKB-KW"/>
</dbReference>
<evidence type="ECO:0000313" key="17">
    <source>
        <dbReference type="EMBL" id="CAH1113663.1"/>
    </source>
</evidence>
<dbReference type="FunFam" id="3.30.930.10:FF:000033">
    <property type="entry name" value="Phenylalanine--tRNA ligase alpha subunit"/>
    <property type="match status" value="1"/>
</dbReference>
<dbReference type="NCBIfam" id="NF003210">
    <property type="entry name" value="PRK04172.1"/>
    <property type="match status" value="1"/>
</dbReference>
<dbReference type="CDD" id="cd00496">
    <property type="entry name" value="PheRS_alpha_core"/>
    <property type="match status" value="1"/>
</dbReference>
<dbReference type="Pfam" id="PF18553">
    <property type="entry name" value="PheRS_DBD3"/>
    <property type="match status" value="1"/>
</dbReference>
<dbReference type="InterPro" id="IPR040725">
    <property type="entry name" value="PheRS_DBD3"/>
</dbReference>
<keyword evidence="6" id="KW-0963">Cytoplasm</keyword>
<evidence type="ECO:0000256" key="12">
    <source>
        <dbReference type="ARBA" id="ARBA00022917"/>
    </source>
</evidence>
<dbReference type="GO" id="GO:0006432">
    <property type="term" value="P:phenylalanyl-tRNA aminoacylation"/>
    <property type="evidence" value="ECO:0007669"/>
    <property type="project" value="InterPro"/>
</dbReference>
<evidence type="ECO:0000256" key="6">
    <source>
        <dbReference type="ARBA" id="ARBA00022490"/>
    </source>
</evidence>
<dbReference type="NCBIfam" id="TIGR00468">
    <property type="entry name" value="pheS"/>
    <property type="match status" value="1"/>
</dbReference>
<accession>A0A9P0GLS2</accession>
<dbReference type="Pfam" id="PF18554">
    <property type="entry name" value="PheRS_DBD2"/>
    <property type="match status" value="1"/>
</dbReference>
<evidence type="ECO:0000256" key="5">
    <source>
        <dbReference type="ARBA" id="ARBA00012814"/>
    </source>
</evidence>
<dbReference type="PANTHER" id="PTHR11538:SF40">
    <property type="entry name" value="PHENYLALANINE--TRNA LIGASE ALPHA SUBUNIT"/>
    <property type="match status" value="1"/>
</dbReference>
<sequence length="493" mass="56096">MAQLIESILKYISDNGDVNTLKLAKEFNEDHQKIIGSLKSIQAHGELVIADAVSEKKIELTEEGKLVVENGSHEFNIYNAVLENGTPQSDLMKLPNAKVGFSKAMSAGWVAVDKSVNPPLVKRKVSDIEDLVQLHLKQFESGDSSKISDKEKQEYKKRKLIQEVVIKSYDLKKGPEFSLTLTKLETDVTTEMLNSGSWKNLKFKDYNFDALGAPLECGYLHPLLKVRSEFRQIFLEMGFSEMPTNNYIENSFWNFDALFQPQQHPARDAHDTFFISDPASSSKFPQDYMERVKKIHSKGGYGSQGYGYDWKIEEAQKNLLRTHTTAVSARMLYKVAQQKEFKPIKLFSIDKVFRNETLDATHLAEFHQVEGVIADYNLTLGDLIGVFAEFFKKLGIHQLEFKPAYNPYTEPSMEIFCFHPGLGKWIEIGNSGVFRPEMLLPMGLPEDVCVIAWGLSLERPTMIKYGFNNIRDLVGPKVDLEMVQRSPICRLNK</sequence>
<keyword evidence="9" id="KW-0547">Nucleotide-binding</keyword>
<comment type="cofactor">
    <cofactor evidence="1">
        <name>Mg(2+)</name>
        <dbReference type="ChEBI" id="CHEBI:18420"/>
    </cofactor>
</comment>
<feature type="domain" description="Aminoacyl-transfer RNA synthetases class-II family profile" evidence="16">
    <location>
        <begin position="225"/>
        <end position="476"/>
    </location>
</feature>
<name>A0A9P0GLS2_9CUCU</name>
<dbReference type="InterPro" id="IPR002319">
    <property type="entry name" value="Phenylalanyl-tRNA_Synthase"/>
</dbReference>
<dbReference type="Gene3D" id="3.30.1370.240">
    <property type="match status" value="1"/>
</dbReference>
<comment type="subcellular location">
    <subcellularLocation>
        <location evidence="2">Cytoplasm</location>
    </subcellularLocation>
</comment>
<dbReference type="EMBL" id="OV651819">
    <property type="protein sequence ID" value="CAH1113663.1"/>
    <property type="molecule type" value="Genomic_DNA"/>
</dbReference>
<comment type="catalytic activity">
    <reaction evidence="15">
        <text>tRNA(Phe) + L-phenylalanine + ATP = L-phenylalanyl-tRNA(Phe) + AMP + diphosphate + H(+)</text>
        <dbReference type="Rhea" id="RHEA:19413"/>
        <dbReference type="Rhea" id="RHEA-COMP:9668"/>
        <dbReference type="Rhea" id="RHEA-COMP:9699"/>
        <dbReference type="ChEBI" id="CHEBI:15378"/>
        <dbReference type="ChEBI" id="CHEBI:30616"/>
        <dbReference type="ChEBI" id="CHEBI:33019"/>
        <dbReference type="ChEBI" id="CHEBI:58095"/>
        <dbReference type="ChEBI" id="CHEBI:78442"/>
        <dbReference type="ChEBI" id="CHEBI:78531"/>
        <dbReference type="ChEBI" id="CHEBI:456215"/>
        <dbReference type="EC" id="6.1.1.20"/>
    </reaction>
</comment>
<evidence type="ECO:0000256" key="10">
    <source>
        <dbReference type="ARBA" id="ARBA00022840"/>
    </source>
</evidence>
<keyword evidence="8" id="KW-0479">Metal-binding</keyword>
<evidence type="ECO:0000256" key="4">
    <source>
        <dbReference type="ARBA" id="ARBA00011209"/>
    </source>
</evidence>
<evidence type="ECO:0000256" key="13">
    <source>
        <dbReference type="ARBA" id="ARBA00023146"/>
    </source>
</evidence>
<dbReference type="GO" id="GO:0000049">
    <property type="term" value="F:tRNA binding"/>
    <property type="evidence" value="ECO:0007669"/>
    <property type="project" value="InterPro"/>
</dbReference>
<evidence type="ECO:0000256" key="11">
    <source>
        <dbReference type="ARBA" id="ARBA00022842"/>
    </source>
</evidence>
<dbReference type="InterPro" id="IPR045864">
    <property type="entry name" value="aa-tRNA-synth_II/BPL/LPL"/>
</dbReference>
<dbReference type="OrthoDB" id="238316at2759"/>
<keyword evidence="18" id="KW-1185">Reference proteome</keyword>
<keyword evidence="13" id="KW-0030">Aminoacyl-tRNA synthetase</keyword>
<organism evidence="17 18">
    <name type="scientific">Psylliodes chrysocephalus</name>
    <dbReference type="NCBI Taxonomy" id="3402493"/>
    <lineage>
        <taxon>Eukaryota</taxon>
        <taxon>Metazoa</taxon>
        <taxon>Ecdysozoa</taxon>
        <taxon>Arthropoda</taxon>
        <taxon>Hexapoda</taxon>
        <taxon>Insecta</taxon>
        <taxon>Pterygota</taxon>
        <taxon>Neoptera</taxon>
        <taxon>Endopterygota</taxon>
        <taxon>Coleoptera</taxon>
        <taxon>Polyphaga</taxon>
        <taxon>Cucujiformia</taxon>
        <taxon>Chrysomeloidea</taxon>
        <taxon>Chrysomelidae</taxon>
        <taxon>Galerucinae</taxon>
        <taxon>Alticini</taxon>
        <taxon>Psylliodes</taxon>
    </lineage>
</organism>
<dbReference type="PROSITE" id="PS50862">
    <property type="entry name" value="AA_TRNA_LIGASE_II"/>
    <property type="match status" value="1"/>
</dbReference>
<reference evidence="17" key="1">
    <citation type="submission" date="2022-01" db="EMBL/GenBank/DDBJ databases">
        <authorList>
            <person name="King R."/>
        </authorList>
    </citation>
    <scope>NUCLEOTIDE SEQUENCE</scope>
</reference>
<dbReference type="Pfam" id="PF01409">
    <property type="entry name" value="tRNA-synt_2d"/>
    <property type="match status" value="1"/>
</dbReference>
<dbReference type="GO" id="GO:0005829">
    <property type="term" value="C:cytosol"/>
    <property type="evidence" value="ECO:0007669"/>
    <property type="project" value="TreeGrafter"/>
</dbReference>
<dbReference type="SUPFAM" id="SSF55681">
    <property type="entry name" value="Class II aaRS and biotin synthetases"/>
    <property type="match status" value="1"/>
</dbReference>
<dbReference type="AlphaFoldDB" id="A0A9P0GLS2"/>
<keyword evidence="10" id="KW-0067">ATP-binding</keyword>
<evidence type="ECO:0000256" key="8">
    <source>
        <dbReference type="ARBA" id="ARBA00022723"/>
    </source>
</evidence>
<evidence type="ECO:0000256" key="14">
    <source>
        <dbReference type="ARBA" id="ARBA00030612"/>
    </source>
</evidence>
<evidence type="ECO:0000256" key="15">
    <source>
        <dbReference type="ARBA" id="ARBA00049255"/>
    </source>
</evidence>
<dbReference type="Gene3D" id="1.10.10.2330">
    <property type="match status" value="1"/>
</dbReference>
<keyword evidence="12" id="KW-0648">Protein biosynthesis</keyword>
<comment type="subunit">
    <text evidence="4">Tetramer of two alpha and two beta subunits.</text>
</comment>
<gene>
    <name evidence="17" type="ORF">PSYICH_LOCUS13131</name>
</gene>
<dbReference type="GO" id="GO:0004826">
    <property type="term" value="F:phenylalanine-tRNA ligase activity"/>
    <property type="evidence" value="ECO:0007669"/>
    <property type="project" value="UniProtKB-EC"/>
</dbReference>
<dbReference type="Pfam" id="PF18552">
    <property type="entry name" value="PheRS_DBD1"/>
    <property type="match status" value="1"/>
</dbReference>
<keyword evidence="7" id="KW-0436">Ligase</keyword>
<dbReference type="InterPro" id="IPR040586">
    <property type="entry name" value="PheRS_DBD2"/>
</dbReference>
<evidence type="ECO:0000256" key="3">
    <source>
        <dbReference type="ARBA" id="ARBA00006703"/>
    </source>
</evidence>
<dbReference type="EC" id="6.1.1.20" evidence="5"/>
<dbReference type="InterPro" id="IPR040724">
    <property type="entry name" value="PheRS_DBD1"/>
</dbReference>
<proteinExistence type="inferred from homology"/>
<evidence type="ECO:0000256" key="2">
    <source>
        <dbReference type="ARBA" id="ARBA00004496"/>
    </source>
</evidence>
<evidence type="ECO:0000256" key="1">
    <source>
        <dbReference type="ARBA" id="ARBA00001946"/>
    </source>
</evidence>
<dbReference type="Gene3D" id="3.30.930.10">
    <property type="entry name" value="Bira Bifunctional Protein, Domain 2"/>
    <property type="match status" value="1"/>
</dbReference>
<dbReference type="InterPro" id="IPR004529">
    <property type="entry name" value="Phe-tRNA-synth_IIc_asu"/>
</dbReference>
<evidence type="ECO:0000313" key="18">
    <source>
        <dbReference type="Proteomes" id="UP001153636"/>
    </source>
</evidence>
<evidence type="ECO:0000259" key="16">
    <source>
        <dbReference type="PROSITE" id="PS50862"/>
    </source>
</evidence>
<keyword evidence="11" id="KW-0460">Magnesium</keyword>